<keyword evidence="4" id="KW-1185">Reference proteome</keyword>
<dbReference type="AlphaFoldDB" id="A0A239KKQ9"/>
<dbReference type="OrthoDB" id="10002518at2"/>
<evidence type="ECO:0000313" key="3">
    <source>
        <dbReference type="EMBL" id="SNT18956.1"/>
    </source>
</evidence>
<evidence type="ECO:0000256" key="2">
    <source>
        <dbReference type="SAM" id="Phobius"/>
    </source>
</evidence>
<accession>A0A239KKQ9</accession>
<protein>
    <submittedName>
        <fullName evidence="3">Uncharacterized protein</fullName>
    </submittedName>
</protein>
<keyword evidence="2" id="KW-0812">Transmembrane</keyword>
<feature type="region of interest" description="Disordered" evidence="1">
    <location>
        <begin position="1"/>
        <end position="21"/>
    </location>
</feature>
<keyword evidence="2" id="KW-1133">Transmembrane helix</keyword>
<dbReference type="RefSeq" id="WP_143681638.1">
    <property type="nucleotide sequence ID" value="NZ_FZOF01000016.1"/>
</dbReference>
<feature type="transmembrane region" description="Helical" evidence="2">
    <location>
        <begin position="21"/>
        <end position="43"/>
    </location>
</feature>
<sequence length="78" mass="8543">MPPDTQTHRSSTEESRPRSQGVRLPTAIVAVLVALVLGCVLAPRIRIDVHLAVPTLPALIAAELIRRLVRSFISPKDR</sequence>
<evidence type="ECO:0000313" key="4">
    <source>
        <dbReference type="Proteomes" id="UP000198280"/>
    </source>
</evidence>
<evidence type="ECO:0000256" key="1">
    <source>
        <dbReference type="SAM" id="MobiDB-lite"/>
    </source>
</evidence>
<feature type="compositionally biased region" description="Basic and acidic residues" evidence="1">
    <location>
        <begin position="1"/>
        <end position="17"/>
    </location>
</feature>
<dbReference type="Proteomes" id="UP000198280">
    <property type="component" value="Unassembled WGS sequence"/>
</dbReference>
<name>A0A239KKQ9_9ACTN</name>
<proteinExistence type="predicted"/>
<reference evidence="3 4" key="1">
    <citation type="submission" date="2017-06" db="EMBL/GenBank/DDBJ databases">
        <authorList>
            <person name="Kim H.J."/>
            <person name="Triplett B.A."/>
        </authorList>
    </citation>
    <scope>NUCLEOTIDE SEQUENCE [LARGE SCALE GENOMIC DNA]</scope>
    <source>
        <strain evidence="3 4">CGMCC 4.1858</strain>
    </source>
</reference>
<gene>
    <name evidence="3" type="ORF">SAMN05216252_11631</name>
</gene>
<dbReference type="EMBL" id="FZOF01000016">
    <property type="protein sequence ID" value="SNT18956.1"/>
    <property type="molecule type" value="Genomic_DNA"/>
</dbReference>
<organism evidence="3 4">
    <name type="scientific">Actinacidiphila glaucinigra</name>
    <dbReference type="NCBI Taxonomy" id="235986"/>
    <lineage>
        <taxon>Bacteria</taxon>
        <taxon>Bacillati</taxon>
        <taxon>Actinomycetota</taxon>
        <taxon>Actinomycetes</taxon>
        <taxon>Kitasatosporales</taxon>
        <taxon>Streptomycetaceae</taxon>
        <taxon>Actinacidiphila</taxon>
    </lineage>
</organism>
<keyword evidence="2" id="KW-0472">Membrane</keyword>